<dbReference type="Gene3D" id="3.50.70.20">
    <property type="entry name" value="Cytochrome P460"/>
    <property type="match status" value="1"/>
</dbReference>
<evidence type="ECO:0000313" key="4">
    <source>
        <dbReference type="Proteomes" id="UP000600139"/>
    </source>
</evidence>
<sequence>MSWLLYLSVSSAAIAAAPTDAELLAYIKGRSTLQRITPTRVDMAAQVISRCNIDAVLLKPGEIPVENPHLKAKFHTYANAPAVLPVFDPWGRFPEGSLLVKEKFSETGETQLFTGMWKREQGYFPETGDWEFFTVDATAGRIAERGRLPKCAACHEEMVKGDHVSRDYIIPAQITDGRIILHSSGATTHGEKLRYEEPEKKNTLGFWVDPADWAEWEFNVTRPGTFDIHLWQGCGPGSGGSEVSITTAGQTAGFVVEETGHFQNFKERVVGRVRFEKTGPQKLELRALKKPGAAVMDVRLIVLTPVKQE</sequence>
<keyword evidence="4" id="KW-1185">Reference proteome</keyword>
<evidence type="ECO:0000259" key="2">
    <source>
        <dbReference type="Pfam" id="PF16871"/>
    </source>
</evidence>
<evidence type="ECO:0000256" key="1">
    <source>
        <dbReference type="SAM" id="SignalP"/>
    </source>
</evidence>
<feature type="chain" id="PRO_5037096218" description="DUF5077 domain-containing protein" evidence="1">
    <location>
        <begin position="16"/>
        <end position="309"/>
    </location>
</feature>
<accession>A0A934V8I1</accession>
<protein>
    <recommendedName>
        <fullName evidence="2">DUF5077 domain-containing protein</fullName>
    </recommendedName>
</protein>
<dbReference type="EMBL" id="JAENIK010000012">
    <property type="protein sequence ID" value="MBK1817282.1"/>
    <property type="molecule type" value="Genomic_DNA"/>
</dbReference>
<proteinExistence type="predicted"/>
<feature type="signal peptide" evidence="1">
    <location>
        <begin position="1"/>
        <end position="15"/>
    </location>
</feature>
<feature type="domain" description="DUF5077" evidence="2">
    <location>
        <begin position="202"/>
        <end position="304"/>
    </location>
</feature>
<dbReference type="CDD" id="cd20716">
    <property type="entry name" value="cyt_P460_fam"/>
    <property type="match status" value="1"/>
</dbReference>
<dbReference type="RefSeq" id="WP_200352227.1">
    <property type="nucleotide sequence ID" value="NZ_JAENIK010000012.1"/>
</dbReference>
<dbReference type="Proteomes" id="UP000600139">
    <property type="component" value="Unassembled WGS sequence"/>
</dbReference>
<gene>
    <name evidence="3" type="ORF">JIN84_16800</name>
</gene>
<reference evidence="3" key="1">
    <citation type="submission" date="2021-01" db="EMBL/GenBank/DDBJ databases">
        <title>Modified the classification status of verrucomicrobia.</title>
        <authorList>
            <person name="Feng X."/>
        </authorList>
    </citation>
    <scope>NUCLEOTIDE SEQUENCE</scope>
    <source>
        <strain evidence="3">JCM 18052</strain>
    </source>
</reference>
<dbReference type="Gene3D" id="2.60.120.260">
    <property type="entry name" value="Galactose-binding domain-like"/>
    <property type="match status" value="1"/>
</dbReference>
<dbReference type="AlphaFoldDB" id="A0A934V8I1"/>
<dbReference type="InterPro" id="IPR031712">
    <property type="entry name" value="DUF5077"/>
</dbReference>
<comment type="caution">
    <text evidence="3">The sequence shown here is derived from an EMBL/GenBank/DDBJ whole genome shotgun (WGS) entry which is preliminary data.</text>
</comment>
<dbReference type="InterPro" id="IPR038142">
    <property type="entry name" value="Cytochrome_P460_sp"/>
</dbReference>
<organism evidence="3 4">
    <name type="scientific">Luteolibacter yonseiensis</name>
    <dbReference type="NCBI Taxonomy" id="1144680"/>
    <lineage>
        <taxon>Bacteria</taxon>
        <taxon>Pseudomonadati</taxon>
        <taxon>Verrucomicrobiota</taxon>
        <taxon>Verrucomicrobiia</taxon>
        <taxon>Verrucomicrobiales</taxon>
        <taxon>Verrucomicrobiaceae</taxon>
        <taxon>Luteolibacter</taxon>
    </lineage>
</organism>
<dbReference type="Pfam" id="PF16871">
    <property type="entry name" value="DUF5077"/>
    <property type="match status" value="1"/>
</dbReference>
<name>A0A934V8I1_9BACT</name>
<keyword evidence="1" id="KW-0732">Signal</keyword>
<evidence type="ECO:0000313" key="3">
    <source>
        <dbReference type="EMBL" id="MBK1817282.1"/>
    </source>
</evidence>